<dbReference type="PANTHER" id="PTHR47561">
    <property type="entry name" value="POLYSACCHARIDE DEACETYLASE FAMILY PROTEIN (AFU_ORTHOLOGUE AFUA_6G05030)"/>
    <property type="match status" value="1"/>
</dbReference>
<dbReference type="EMBL" id="JACHEO010000002">
    <property type="protein sequence ID" value="MBB5346967.1"/>
    <property type="molecule type" value="Genomic_DNA"/>
</dbReference>
<dbReference type="NCBIfam" id="TIGR03006">
    <property type="entry name" value="pepcterm_polyde"/>
    <property type="match status" value="1"/>
</dbReference>
<evidence type="ECO:0000313" key="3">
    <source>
        <dbReference type="Proteomes" id="UP000539642"/>
    </source>
</evidence>
<dbReference type="RefSeq" id="WP_205240295.1">
    <property type="nucleotide sequence ID" value="NZ_JACHEO010000002.1"/>
</dbReference>
<protein>
    <submittedName>
        <fullName evidence="2">Polysaccharide deacetylase family protein (PEP-CTERM system associated)</fullName>
    </submittedName>
</protein>
<dbReference type="PANTHER" id="PTHR47561:SF1">
    <property type="entry name" value="POLYSACCHARIDE DEACETYLASE FAMILY PROTEIN (AFU_ORTHOLOGUE AFUA_6G05030)"/>
    <property type="match status" value="1"/>
</dbReference>
<evidence type="ECO:0000259" key="1">
    <source>
        <dbReference type="PROSITE" id="PS51677"/>
    </source>
</evidence>
<comment type="caution">
    <text evidence="2">The sequence shown here is derived from an EMBL/GenBank/DDBJ whole genome shotgun (WGS) entry which is preliminary data.</text>
</comment>
<sequence>MKQITNYMTIDVEDYFQAAAFEKIVRVDAWDSFESRVTANTRRVLEVLAEHDTKATFFVVGWIAEHFPDLVREIAEAGHVIGCHSYLHRKIYTMTPDEFREDTSKAKSILEDISGQPVLGYRAPSYSITRKSLWALDILAELGFTYDSSIFPIMHDNYGIPDAPRFSYRHPGMNMVEYPISTALLLGRKVPVSGGGYFRLFPYWFTRRALETINRKESQSFVFYLHPWEVDPGQPRFRNASRLSRFRHYNHLEDTERRFRKLLRDFAFIPLPVE</sequence>
<dbReference type="InterPro" id="IPR011330">
    <property type="entry name" value="Glyco_hydro/deAcase_b/a-brl"/>
</dbReference>
<dbReference type="InterPro" id="IPR045235">
    <property type="entry name" value="PuuE_HpPgdA-like"/>
</dbReference>
<accession>A0A840UKW8</accession>
<proteinExistence type="predicted"/>
<dbReference type="InterPro" id="IPR002509">
    <property type="entry name" value="NODB_dom"/>
</dbReference>
<dbReference type="Pfam" id="PF01522">
    <property type="entry name" value="Polysacc_deac_1"/>
    <property type="match status" value="1"/>
</dbReference>
<dbReference type="CDD" id="cd10941">
    <property type="entry name" value="CE4_PuuE_HpPgdA_like_2"/>
    <property type="match status" value="1"/>
</dbReference>
<dbReference type="Proteomes" id="UP000539642">
    <property type="component" value="Unassembled WGS sequence"/>
</dbReference>
<dbReference type="PROSITE" id="PS51677">
    <property type="entry name" value="NODB"/>
    <property type="match status" value="1"/>
</dbReference>
<feature type="domain" description="NodB homology" evidence="1">
    <location>
        <begin position="27"/>
        <end position="274"/>
    </location>
</feature>
<dbReference type="Gene3D" id="3.20.20.370">
    <property type="entry name" value="Glycoside hydrolase/deacetylase"/>
    <property type="match status" value="1"/>
</dbReference>
<dbReference type="GO" id="GO:0005975">
    <property type="term" value="P:carbohydrate metabolic process"/>
    <property type="evidence" value="ECO:0007669"/>
    <property type="project" value="InterPro"/>
</dbReference>
<dbReference type="SUPFAM" id="SSF88713">
    <property type="entry name" value="Glycoside hydrolase/deacetylase"/>
    <property type="match status" value="1"/>
</dbReference>
<dbReference type="InterPro" id="IPR022560">
    <property type="entry name" value="DUF3473"/>
</dbReference>
<keyword evidence="3" id="KW-1185">Reference proteome</keyword>
<dbReference type="GO" id="GO:0016810">
    <property type="term" value="F:hydrolase activity, acting on carbon-nitrogen (but not peptide) bonds"/>
    <property type="evidence" value="ECO:0007669"/>
    <property type="project" value="InterPro"/>
</dbReference>
<reference evidence="2 3" key="1">
    <citation type="submission" date="2020-08" db="EMBL/GenBank/DDBJ databases">
        <title>Genomic Encyclopedia of Type Strains, Phase IV (KMG-IV): sequencing the most valuable type-strain genomes for metagenomic binning, comparative biology and taxonomic classification.</title>
        <authorList>
            <person name="Goeker M."/>
        </authorList>
    </citation>
    <scope>NUCLEOTIDE SEQUENCE [LARGE SCALE GENOMIC DNA]</scope>
    <source>
        <strain evidence="2 3">DSM 28570</strain>
    </source>
</reference>
<organism evidence="2 3">
    <name type="scientific">Desulfoprunum benzoelyticum</name>
    <dbReference type="NCBI Taxonomy" id="1506996"/>
    <lineage>
        <taxon>Bacteria</taxon>
        <taxon>Pseudomonadati</taxon>
        <taxon>Thermodesulfobacteriota</taxon>
        <taxon>Desulfobulbia</taxon>
        <taxon>Desulfobulbales</taxon>
        <taxon>Desulfobulbaceae</taxon>
        <taxon>Desulfoprunum</taxon>
    </lineage>
</organism>
<dbReference type="Pfam" id="PF11959">
    <property type="entry name" value="DUF3473"/>
    <property type="match status" value="1"/>
</dbReference>
<dbReference type="InterPro" id="IPR014344">
    <property type="entry name" value="XrtA_polysacc_deacetyl"/>
</dbReference>
<gene>
    <name evidence="2" type="ORF">HNQ81_000677</name>
</gene>
<evidence type="ECO:0000313" key="2">
    <source>
        <dbReference type="EMBL" id="MBB5346967.1"/>
    </source>
</evidence>
<name>A0A840UKW8_9BACT</name>
<dbReference type="AlphaFoldDB" id="A0A840UKW8"/>